<feature type="transmembrane region" description="Helical" evidence="10">
    <location>
        <begin position="61"/>
        <end position="86"/>
    </location>
</feature>
<dbReference type="SUPFAM" id="SSF81321">
    <property type="entry name" value="Family A G protein-coupled receptor-like"/>
    <property type="match status" value="1"/>
</dbReference>
<keyword evidence="8 9" id="KW-0807">Transducer</keyword>
<dbReference type="KEGG" id="pxu:106115561"/>
<evidence type="ECO:0000256" key="2">
    <source>
        <dbReference type="ARBA" id="ARBA00010663"/>
    </source>
</evidence>
<evidence type="ECO:0000256" key="7">
    <source>
        <dbReference type="ARBA" id="ARBA00023170"/>
    </source>
</evidence>
<dbReference type="InterPro" id="IPR000276">
    <property type="entry name" value="GPCR_Rhodpsn"/>
</dbReference>
<evidence type="ECO:0000256" key="3">
    <source>
        <dbReference type="ARBA" id="ARBA00022692"/>
    </source>
</evidence>
<feature type="domain" description="G-protein coupled receptors family 1 profile" evidence="11">
    <location>
        <begin position="77"/>
        <end position="341"/>
    </location>
</feature>
<evidence type="ECO:0000256" key="6">
    <source>
        <dbReference type="ARBA" id="ARBA00023136"/>
    </source>
</evidence>
<feature type="transmembrane region" description="Helical" evidence="10">
    <location>
        <begin position="139"/>
        <end position="157"/>
    </location>
</feature>
<dbReference type="Pfam" id="PF00001">
    <property type="entry name" value="7tm_1"/>
    <property type="match status" value="1"/>
</dbReference>
<evidence type="ECO:0000256" key="8">
    <source>
        <dbReference type="ARBA" id="ARBA00023224"/>
    </source>
</evidence>
<dbReference type="AlphaFoldDB" id="A0AAJ7E604"/>
<reference evidence="12" key="1">
    <citation type="submission" date="2025-08" db="UniProtKB">
        <authorList>
            <consortium name="RefSeq"/>
        </authorList>
    </citation>
    <scope>IDENTIFICATION</scope>
</reference>
<feature type="transmembrane region" description="Helical" evidence="10">
    <location>
        <begin position="228"/>
        <end position="249"/>
    </location>
</feature>
<dbReference type="PROSITE" id="PS00237">
    <property type="entry name" value="G_PROTEIN_RECEP_F1_1"/>
    <property type="match status" value="1"/>
</dbReference>
<evidence type="ECO:0000256" key="10">
    <source>
        <dbReference type="SAM" id="Phobius"/>
    </source>
</evidence>
<comment type="similarity">
    <text evidence="2 9">Belongs to the G-protein coupled receptor 1 family.</text>
</comment>
<evidence type="ECO:0000256" key="5">
    <source>
        <dbReference type="ARBA" id="ARBA00023040"/>
    </source>
</evidence>
<evidence type="ECO:0000256" key="9">
    <source>
        <dbReference type="RuleBase" id="RU000688"/>
    </source>
</evidence>
<feature type="transmembrane region" description="Helical" evidence="10">
    <location>
        <begin position="178"/>
        <end position="198"/>
    </location>
</feature>
<comment type="subcellular location">
    <subcellularLocation>
        <location evidence="1">Membrane</location>
        <topology evidence="1">Multi-pass membrane protein</topology>
    </subcellularLocation>
</comment>
<dbReference type="PANTHER" id="PTHR45695:SF9">
    <property type="entry name" value="LEUCOKININ RECEPTOR"/>
    <property type="match status" value="1"/>
</dbReference>
<keyword evidence="6 10" id="KW-0472">Membrane</keyword>
<sequence>MVNTGHSTIQSYIQKYPHVLFEDGISEINISLYNFTWVQDGLSCIFDENIGEFVTSSLFKIFIFIMYTVIFAFALTGNGLVCFVVYSSPRMKTVTNYFIVNLAVGDILMTVFCVPFSFVPVLVLRYWPFGSIMCRVVNYTQAVSVMVSAYTMFAISIDRYLAIVQPLKPRLGKAAAKVVVMAVWAGAAATATPIGVVAQLHKPSLWHVACNVGVCGEMWSDLKSSERYSLALLILQFGLPLSALVATYARIACVVWAERTPGEAQSERDVRVQKSKRKMIKMMVAVVVVFIVCWLPLNIFILLWVLNADNEAWHAWPGMPYVWFAAHWLAMSHTCYNPIIYCYMNSKYRHGFKQVLDNLMCIKLNSTNRSCQRSSMCEGIPMSELMGVNGAQGRRLAVGKIRISRTSNEDCKCSRCISIRSEKIIMAENEERIHQRNDDNPEAHYRIKSTP</sequence>
<dbReference type="Gene3D" id="1.20.1070.10">
    <property type="entry name" value="Rhodopsin 7-helix transmembrane proteins"/>
    <property type="match status" value="1"/>
</dbReference>
<feature type="transmembrane region" description="Helical" evidence="10">
    <location>
        <begin position="321"/>
        <end position="344"/>
    </location>
</feature>
<keyword evidence="3 9" id="KW-0812">Transmembrane</keyword>
<dbReference type="RefSeq" id="XP_013164444.1">
    <property type="nucleotide sequence ID" value="XM_013308990.1"/>
</dbReference>
<evidence type="ECO:0000259" key="11">
    <source>
        <dbReference type="PROSITE" id="PS50262"/>
    </source>
</evidence>
<gene>
    <name evidence="12" type="primary">LOC106115561</name>
</gene>
<proteinExistence type="inferred from homology"/>
<accession>A0AAJ7E604</accession>
<dbReference type="PROSITE" id="PS50262">
    <property type="entry name" value="G_PROTEIN_RECEP_F1_2"/>
    <property type="match status" value="1"/>
</dbReference>
<dbReference type="InterPro" id="IPR000611">
    <property type="entry name" value="NPY_rcpt"/>
</dbReference>
<feature type="transmembrane region" description="Helical" evidence="10">
    <location>
        <begin position="98"/>
        <end position="127"/>
    </location>
</feature>
<name>A0AAJ7E604_PAPXU</name>
<dbReference type="GO" id="GO:0005886">
    <property type="term" value="C:plasma membrane"/>
    <property type="evidence" value="ECO:0007669"/>
    <property type="project" value="TreeGrafter"/>
</dbReference>
<dbReference type="Proteomes" id="UP000694872">
    <property type="component" value="Unplaced"/>
</dbReference>
<dbReference type="FunFam" id="1.20.1070.10:FF:000291">
    <property type="entry name" value="Predicted protein"/>
    <property type="match status" value="1"/>
</dbReference>
<evidence type="ECO:0000256" key="1">
    <source>
        <dbReference type="ARBA" id="ARBA00004141"/>
    </source>
</evidence>
<organism evidence="12">
    <name type="scientific">Papilio xuthus</name>
    <name type="common">Asian swallowtail butterfly</name>
    <dbReference type="NCBI Taxonomy" id="66420"/>
    <lineage>
        <taxon>Eukaryota</taxon>
        <taxon>Metazoa</taxon>
        <taxon>Ecdysozoa</taxon>
        <taxon>Arthropoda</taxon>
        <taxon>Hexapoda</taxon>
        <taxon>Insecta</taxon>
        <taxon>Pterygota</taxon>
        <taxon>Neoptera</taxon>
        <taxon>Endopterygota</taxon>
        <taxon>Lepidoptera</taxon>
        <taxon>Glossata</taxon>
        <taxon>Ditrysia</taxon>
        <taxon>Papilionoidea</taxon>
        <taxon>Papilionidae</taxon>
        <taxon>Papilioninae</taxon>
        <taxon>Papilio</taxon>
    </lineage>
</organism>
<dbReference type="PRINTS" id="PR00237">
    <property type="entry name" value="GPCRRHODOPSN"/>
</dbReference>
<dbReference type="InterPro" id="IPR017452">
    <property type="entry name" value="GPCR_Rhodpsn_7TM"/>
</dbReference>
<dbReference type="PRINTS" id="PR01012">
    <property type="entry name" value="NRPEPTIDEYR"/>
</dbReference>
<keyword evidence="7 9" id="KW-0675">Receptor</keyword>
<evidence type="ECO:0000256" key="4">
    <source>
        <dbReference type="ARBA" id="ARBA00022989"/>
    </source>
</evidence>
<dbReference type="PANTHER" id="PTHR45695">
    <property type="entry name" value="LEUCOKININ RECEPTOR-RELATED"/>
    <property type="match status" value="1"/>
</dbReference>
<dbReference type="GeneID" id="106115561"/>
<keyword evidence="5 9" id="KW-0297">G-protein coupled receptor</keyword>
<dbReference type="GO" id="GO:0004983">
    <property type="term" value="F:neuropeptide Y receptor activity"/>
    <property type="evidence" value="ECO:0007669"/>
    <property type="project" value="InterPro"/>
</dbReference>
<protein>
    <submittedName>
        <fullName evidence="12">Neuropeptide Y receptor-like</fullName>
    </submittedName>
</protein>
<evidence type="ECO:0000313" key="12">
    <source>
        <dbReference type="RefSeq" id="XP_013164444.1"/>
    </source>
</evidence>
<dbReference type="SMART" id="SM01381">
    <property type="entry name" value="7TM_GPCR_Srsx"/>
    <property type="match status" value="1"/>
</dbReference>
<feature type="transmembrane region" description="Helical" evidence="10">
    <location>
        <begin position="283"/>
        <end position="306"/>
    </location>
</feature>
<keyword evidence="4 10" id="KW-1133">Transmembrane helix</keyword>